<evidence type="ECO:0000313" key="3">
    <source>
        <dbReference type="EMBL" id="MBB3039913.1"/>
    </source>
</evidence>
<keyword evidence="4" id="KW-1185">Reference proteome</keyword>
<feature type="domain" description="Transcription regulator PadR N-terminal" evidence="2">
    <location>
        <begin position="63"/>
        <end position="129"/>
    </location>
</feature>
<accession>A0A839RVM6</accession>
<evidence type="ECO:0000259" key="2">
    <source>
        <dbReference type="Pfam" id="PF03551"/>
    </source>
</evidence>
<protein>
    <submittedName>
        <fullName evidence="3">DNA-binding PadR family transcriptional regulator</fullName>
    </submittedName>
</protein>
<dbReference type="InterPro" id="IPR036388">
    <property type="entry name" value="WH-like_DNA-bd_sf"/>
</dbReference>
<dbReference type="RefSeq" id="WP_013806664.1">
    <property type="nucleotide sequence ID" value="NZ_BDDI01000002.1"/>
</dbReference>
<dbReference type="InterPro" id="IPR005149">
    <property type="entry name" value="Tscrpt_reg_PadR_N"/>
</dbReference>
<gene>
    <name evidence="3" type="ORF">FHU29_004403</name>
</gene>
<reference evidence="3 4" key="1">
    <citation type="submission" date="2020-08" db="EMBL/GenBank/DDBJ databases">
        <title>Sequencing the genomes of 1000 actinobacteria strains.</title>
        <authorList>
            <person name="Klenk H.-P."/>
        </authorList>
    </citation>
    <scope>NUCLEOTIDE SEQUENCE [LARGE SCALE GENOMIC DNA]</scope>
    <source>
        <strain evidence="3 4">DSM 45258</strain>
    </source>
</reference>
<feature type="region of interest" description="Disordered" evidence="1">
    <location>
        <begin position="1"/>
        <end position="32"/>
    </location>
</feature>
<dbReference type="PANTHER" id="PTHR43252">
    <property type="entry name" value="TRANSCRIPTIONAL REGULATOR YQJI"/>
    <property type="match status" value="1"/>
</dbReference>
<dbReference type="Pfam" id="PF03551">
    <property type="entry name" value="PadR"/>
    <property type="match status" value="1"/>
</dbReference>
<dbReference type="EMBL" id="JACHWS010000005">
    <property type="protein sequence ID" value="MBB3039913.1"/>
    <property type="molecule type" value="Genomic_DNA"/>
</dbReference>
<organism evidence="3 4">
    <name type="scientific">Hoyosella altamirensis</name>
    <dbReference type="NCBI Taxonomy" id="616997"/>
    <lineage>
        <taxon>Bacteria</taxon>
        <taxon>Bacillati</taxon>
        <taxon>Actinomycetota</taxon>
        <taxon>Actinomycetes</taxon>
        <taxon>Mycobacteriales</taxon>
        <taxon>Hoyosellaceae</taxon>
        <taxon>Hoyosella</taxon>
    </lineage>
</organism>
<dbReference type="PANTHER" id="PTHR43252:SF2">
    <property type="entry name" value="TRANSCRIPTION REGULATOR, PADR-LIKE FAMILY"/>
    <property type="match status" value="1"/>
</dbReference>
<dbReference type="GO" id="GO:0003677">
    <property type="term" value="F:DNA binding"/>
    <property type="evidence" value="ECO:0007669"/>
    <property type="project" value="UniProtKB-KW"/>
</dbReference>
<name>A0A839RVM6_9ACTN</name>
<comment type="caution">
    <text evidence="3">The sequence shown here is derived from an EMBL/GenBank/DDBJ whole genome shotgun (WGS) entry which is preliminary data.</text>
</comment>
<keyword evidence="3" id="KW-0238">DNA-binding</keyword>
<dbReference type="Proteomes" id="UP000567922">
    <property type="component" value="Unassembled WGS sequence"/>
</dbReference>
<evidence type="ECO:0000256" key="1">
    <source>
        <dbReference type="SAM" id="MobiDB-lite"/>
    </source>
</evidence>
<dbReference type="SUPFAM" id="SSF46785">
    <property type="entry name" value="Winged helix' DNA-binding domain"/>
    <property type="match status" value="1"/>
</dbReference>
<dbReference type="InterPro" id="IPR036390">
    <property type="entry name" value="WH_DNA-bd_sf"/>
</dbReference>
<feature type="compositionally biased region" description="Basic and acidic residues" evidence="1">
    <location>
        <begin position="10"/>
        <end position="27"/>
    </location>
</feature>
<sequence length="203" mass="22415">MRHEHRNRNSRVEERRAERRARQERPRGGLHIEGFGAGPGLIRIGGPVARRTRGRRRDVRSAVLLLLAESPMHGYQLIQEIEERSGGEWKPSPGSIYPTLSALEDEGLLVIERIEGRKTARLTAEGTEYVGAQRETLGDPFLSDGAGATQARDLRELARLLAAAARQVAAVGTVEQYDQASTILTDARKALYRLLAEDSGQGE</sequence>
<dbReference type="Gene3D" id="1.10.10.10">
    <property type="entry name" value="Winged helix-like DNA-binding domain superfamily/Winged helix DNA-binding domain"/>
    <property type="match status" value="1"/>
</dbReference>
<dbReference type="AlphaFoldDB" id="A0A839RVM6"/>
<evidence type="ECO:0000313" key="4">
    <source>
        <dbReference type="Proteomes" id="UP000567922"/>
    </source>
</evidence>
<dbReference type="OrthoDB" id="1683430at2"/>
<proteinExistence type="predicted"/>